<feature type="domain" description="EF-hand" evidence="2">
    <location>
        <begin position="103"/>
        <end position="138"/>
    </location>
</feature>
<evidence type="ECO:0000256" key="1">
    <source>
        <dbReference type="SAM" id="MobiDB-lite"/>
    </source>
</evidence>
<organism evidence="3 4">
    <name type="scientific">Ciceribacter ferrooxidans</name>
    <dbReference type="NCBI Taxonomy" id="2509717"/>
    <lineage>
        <taxon>Bacteria</taxon>
        <taxon>Pseudomonadati</taxon>
        <taxon>Pseudomonadota</taxon>
        <taxon>Alphaproteobacteria</taxon>
        <taxon>Hyphomicrobiales</taxon>
        <taxon>Rhizobiaceae</taxon>
        <taxon>Ciceribacter</taxon>
    </lineage>
</organism>
<feature type="domain" description="EF-hand" evidence="2">
    <location>
        <begin position="146"/>
        <end position="181"/>
    </location>
</feature>
<evidence type="ECO:0000313" key="3">
    <source>
        <dbReference type="EMBL" id="RYC17931.1"/>
    </source>
</evidence>
<dbReference type="OrthoDB" id="8404005at2"/>
<keyword evidence="4" id="KW-1185">Reference proteome</keyword>
<dbReference type="Gene3D" id="1.10.238.10">
    <property type="entry name" value="EF-hand"/>
    <property type="match status" value="2"/>
</dbReference>
<dbReference type="GO" id="GO:0005509">
    <property type="term" value="F:calcium ion binding"/>
    <property type="evidence" value="ECO:0007669"/>
    <property type="project" value="InterPro"/>
</dbReference>
<gene>
    <name evidence="3" type="ORF">EUU22_07880</name>
</gene>
<dbReference type="InterPro" id="IPR011992">
    <property type="entry name" value="EF-hand-dom_pair"/>
</dbReference>
<dbReference type="EMBL" id="SDVB01000170">
    <property type="protein sequence ID" value="RYC17931.1"/>
    <property type="molecule type" value="Genomic_DNA"/>
</dbReference>
<dbReference type="InterPro" id="IPR002048">
    <property type="entry name" value="EF_hand_dom"/>
</dbReference>
<name>A0A4Q2TJR8_9HYPH</name>
<dbReference type="AlphaFoldDB" id="A0A4Q2TJR8"/>
<dbReference type="SUPFAM" id="SSF47473">
    <property type="entry name" value="EF-hand"/>
    <property type="match status" value="1"/>
</dbReference>
<evidence type="ECO:0000259" key="2">
    <source>
        <dbReference type="PROSITE" id="PS50222"/>
    </source>
</evidence>
<protein>
    <recommendedName>
        <fullName evidence="2">EF-hand domain-containing protein</fullName>
    </recommendedName>
</protein>
<feature type="region of interest" description="Disordered" evidence="1">
    <location>
        <begin position="141"/>
        <end position="160"/>
    </location>
</feature>
<proteinExistence type="predicted"/>
<feature type="region of interest" description="Disordered" evidence="1">
    <location>
        <begin position="182"/>
        <end position="201"/>
    </location>
</feature>
<sequence>MHINFSMYRSTTVAMAATANGCRRSATIQASTGIDRRLTMKGILTSALALALTSTLLASAVEAQPFSGRGMGWSGGGMMMNNPGRGRFPIIDTDDNGVISAEEAASAAEEVFAAMDADDNGELTMEEYMTVRMGPQDGWNKARQEAREKQKADRFGTLDADKNGTVSQAEFIAGAKAHFAAADADKDGSVTPWEWRSQQWN</sequence>
<evidence type="ECO:0000313" key="4">
    <source>
        <dbReference type="Proteomes" id="UP000291088"/>
    </source>
</evidence>
<accession>A0A4Q2TJR8</accession>
<dbReference type="PROSITE" id="PS50222">
    <property type="entry name" value="EF_HAND_2"/>
    <property type="match status" value="2"/>
</dbReference>
<reference evidence="3 4" key="1">
    <citation type="submission" date="2019-01" db="EMBL/GenBank/DDBJ databases">
        <authorList>
            <person name="Deng T."/>
        </authorList>
    </citation>
    <scope>NUCLEOTIDE SEQUENCE [LARGE SCALE GENOMIC DNA]</scope>
    <source>
        <strain evidence="3 4">F8825</strain>
    </source>
</reference>
<dbReference type="Proteomes" id="UP000291088">
    <property type="component" value="Unassembled WGS sequence"/>
</dbReference>
<comment type="caution">
    <text evidence="3">The sequence shown here is derived from an EMBL/GenBank/DDBJ whole genome shotgun (WGS) entry which is preliminary data.</text>
</comment>
<dbReference type="PROSITE" id="PS00018">
    <property type="entry name" value="EF_HAND_1"/>
    <property type="match status" value="2"/>
</dbReference>
<dbReference type="InterPro" id="IPR018247">
    <property type="entry name" value="EF_Hand_1_Ca_BS"/>
</dbReference>
<dbReference type="Pfam" id="PF13202">
    <property type="entry name" value="EF-hand_5"/>
    <property type="match status" value="3"/>
</dbReference>